<sequence length="79" mass="8769">MRKGIVTHIDPVFRKGFIEDDNGQDIFFDLDLMQSDIKVGDAVKFQIILGPNGLVASDVQLILQNAEMNFTADLTIAKC</sequence>
<evidence type="ECO:0000313" key="3">
    <source>
        <dbReference type="Proteomes" id="UP000252081"/>
    </source>
</evidence>
<protein>
    <recommendedName>
        <fullName evidence="1">CSD domain-containing protein</fullName>
    </recommendedName>
</protein>
<dbReference type="OrthoDB" id="772687at2"/>
<dbReference type="InterPro" id="IPR002059">
    <property type="entry name" value="CSP_DNA-bd"/>
</dbReference>
<reference evidence="2 3" key="1">
    <citation type="submission" date="2018-07" db="EMBL/GenBank/DDBJ databases">
        <title>A draft genome of a endophytic bacteria, a new species of Pedobacter.</title>
        <authorList>
            <person name="Zhang Z.D."/>
            <person name="Chen Z.J."/>
        </authorList>
    </citation>
    <scope>NUCLEOTIDE SEQUENCE [LARGE SCALE GENOMIC DNA]</scope>
    <source>
        <strain evidence="2 3">RS10</strain>
    </source>
</reference>
<dbReference type="PROSITE" id="PS51857">
    <property type="entry name" value="CSD_2"/>
    <property type="match status" value="1"/>
</dbReference>
<evidence type="ECO:0000313" key="2">
    <source>
        <dbReference type="EMBL" id="RBQ07937.1"/>
    </source>
</evidence>
<feature type="domain" description="CSD" evidence="1">
    <location>
        <begin position="1"/>
        <end position="61"/>
    </location>
</feature>
<dbReference type="Gene3D" id="2.40.50.140">
    <property type="entry name" value="Nucleic acid-binding proteins"/>
    <property type="match status" value="1"/>
</dbReference>
<dbReference type="AlphaFoldDB" id="A0A366L246"/>
<keyword evidence="3" id="KW-1185">Reference proteome</keyword>
<comment type="caution">
    <text evidence="2">The sequence shown here is derived from an EMBL/GenBank/DDBJ whole genome shotgun (WGS) entry which is preliminary data.</text>
</comment>
<proteinExistence type="predicted"/>
<accession>A0A366L246</accession>
<organism evidence="2 3">
    <name type="scientific">Pedobacter miscanthi</name>
    <dbReference type="NCBI Taxonomy" id="2259170"/>
    <lineage>
        <taxon>Bacteria</taxon>
        <taxon>Pseudomonadati</taxon>
        <taxon>Bacteroidota</taxon>
        <taxon>Sphingobacteriia</taxon>
        <taxon>Sphingobacteriales</taxon>
        <taxon>Sphingobacteriaceae</taxon>
        <taxon>Pedobacter</taxon>
    </lineage>
</organism>
<gene>
    <name evidence="2" type="ORF">DRW42_10090</name>
</gene>
<dbReference type="GO" id="GO:0003676">
    <property type="term" value="F:nucleic acid binding"/>
    <property type="evidence" value="ECO:0007669"/>
    <property type="project" value="InterPro"/>
</dbReference>
<name>A0A366L246_9SPHI</name>
<dbReference type="Pfam" id="PF00313">
    <property type="entry name" value="CSD"/>
    <property type="match status" value="1"/>
</dbReference>
<dbReference type="InterPro" id="IPR012340">
    <property type="entry name" value="NA-bd_OB-fold"/>
</dbReference>
<dbReference type="EMBL" id="QNQU01000007">
    <property type="protein sequence ID" value="RBQ07937.1"/>
    <property type="molecule type" value="Genomic_DNA"/>
</dbReference>
<dbReference type="SUPFAM" id="SSF50249">
    <property type="entry name" value="Nucleic acid-binding proteins"/>
    <property type="match status" value="1"/>
</dbReference>
<dbReference type="RefSeq" id="WP_113948697.1">
    <property type="nucleotide sequence ID" value="NZ_QNQU01000007.1"/>
</dbReference>
<dbReference type="Proteomes" id="UP000252081">
    <property type="component" value="Unassembled WGS sequence"/>
</dbReference>
<evidence type="ECO:0000259" key="1">
    <source>
        <dbReference type="PROSITE" id="PS51857"/>
    </source>
</evidence>